<dbReference type="RefSeq" id="WP_344796780.1">
    <property type="nucleotide sequence ID" value="NZ_BAABBN010000004.1"/>
</dbReference>
<evidence type="ECO:0000256" key="4">
    <source>
        <dbReference type="ARBA" id="ARBA00023152"/>
    </source>
</evidence>
<keyword evidence="5" id="KW-0413">Isomerase</keyword>
<dbReference type="SUPFAM" id="SSF53254">
    <property type="entry name" value="Phosphoglycerate mutase-like"/>
    <property type="match status" value="1"/>
</dbReference>
<dbReference type="InterPro" id="IPR029033">
    <property type="entry name" value="His_PPase_superfam"/>
</dbReference>
<dbReference type="EMBL" id="BAABBN010000004">
    <property type="protein sequence ID" value="GAA3919384.1"/>
    <property type="molecule type" value="Genomic_DNA"/>
</dbReference>
<evidence type="ECO:0000256" key="3">
    <source>
        <dbReference type="ARBA" id="ARBA00022432"/>
    </source>
</evidence>
<dbReference type="CDD" id="cd07067">
    <property type="entry name" value="HP_PGM_like"/>
    <property type="match status" value="1"/>
</dbReference>
<dbReference type="PANTHER" id="PTHR11931">
    <property type="entry name" value="PHOSPHOGLYCERATE MUTASE"/>
    <property type="match status" value="1"/>
</dbReference>
<keyword evidence="3" id="KW-0312">Gluconeogenesis</keyword>
<organism evidence="6 7">
    <name type="scientific">Litoribacillus peritrichatus</name>
    <dbReference type="NCBI Taxonomy" id="718191"/>
    <lineage>
        <taxon>Bacteria</taxon>
        <taxon>Pseudomonadati</taxon>
        <taxon>Pseudomonadota</taxon>
        <taxon>Gammaproteobacteria</taxon>
        <taxon>Oceanospirillales</taxon>
        <taxon>Oceanospirillaceae</taxon>
        <taxon>Litoribacillus</taxon>
    </lineage>
</organism>
<comment type="caution">
    <text evidence="6">The sequence shown here is derived from an EMBL/GenBank/DDBJ whole genome shotgun (WGS) entry which is preliminary data.</text>
</comment>
<dbReference type="InterPro" id="IPR005952">
    <property type="entry name" value="Phosphogly_mut1"/>
</dbReference>
<dbReference type="InterPro" id="IPR013078">
    <property type="entry name" value="His_Pase_superF_clade-1"/>
</dbReference>
<name>A0ABP7MFP5_9GAMM</name>
<proteinExistence type="inferred from homology"/>
<evidence type="ECO:0000256" key="5">
    <source>
        <dbReference type="ARBA" id="ARBA00023235"/>
    </source>
</evidence>
<dbReference type="PIRSF" id="PIRSF000709">
    <property type="entry name" value="6PFK_2-Ptase"/>
    <property type="match status" value="1"/>
</dbReference>
<evidence type="ECO:0000313" key="6">
    <source>
        <dbReference type="EMBL" id="GAA3919384.1"/>
    </source>
</evidence>
<evidence type="ECO:0000256" key="1">
    <source>
        <dbReference type="ARBA" id="ARBA00006717"/>
    </source>
</evidence>
<dbReference type="Proteomes" id="UP001501565">
    <property type="component" value="Unassembled WGS sequence"/>
</dbReference>
<comment type="similarity">
    <text evidence="1">Belongs to the phosphoglycerate mutase family. BPG-dependent PGAM subfamily.</text>
</comment>
<dbReference type="SMART" id="SM00855">
    <property type="entry name" value="PGAM"/>
    <property type="match status" value="1"/>
</dbReference>
<dbReference type="EC" id="5.4.2.11" evidence="2"/>
<reference evidence="7" key="1">
    <citation type="journal article" date="2019" name="Int. J. Syst. Evol. Microbiol.">
        <title>The Global Catalogue of Microorganisms (GCM) 10K type strain sequencing project: providing services to taxonomists for standard genome sequencing and annotation.</title>
        <authorList>
            <consortium name="The Broad Institute Genomics Platform"/>
            <consortium name="The Broad Institute Genome Sequencing Center for Infectious Disease"/>
            <person name="Wu L."/>
            <person name="Ma J."/>
        </authorList>
    </citation>
    <scope>NUCLEOTIDE SEQUENCE [LARGE SCALE GENOMIC DNA]</scope>
    <source>
        <strain evidence="7">JCM 17551</strain>
    </source>
</reference>
<accession>A0ABP7MFP5</accession>
<dbReference type="Pfam" id="PF00300">
    <property type="entry name" value="His_Phos_1"/>
    <property type="match status" value="1"/>
</dbReference>
<dbReference type="Gene3D" id="3.40.50.1240">
    <property type="entry name" value="Phosphoglycerate mutase-like"/>
    <property type="match status" value="1"/>
</dbReference>
<protein>
    <recommendedName>
        <fullName evidence="2">phosphoglycerate mutase (2,3-diphosphoglycerate-dependent)</fullName>
        <ecNumber evidence="2">5.4.2.11</ecNumber>
    </recommendedName>
</protein>
<evidence type="ECO:0000313" key="7">
    <source>
        <dbReference type="Proteomes" id="UP001501565"/>
    </source>
</evidence>
<evidence type="ECO:0000256" key="2">
    <source>
        <dbReference type="ARBA" id="ARBA00012028"/>
    </source>
</evidence>
<sequence length="190" mass="21239">MTKDNSLKSLTLLRHGITEAGKAYIGVTDAILTEEGRQQMLTSVGQRISEVGHPEWDVIVTSPLLRCLSFSKELSAMLSIPYETDPAFREYDFGVMENLTAIEVLDQHPGVLERFWEDPLSNPPTNGESLSDFDRRILDGLADIYARFSGKSVLLVAHGGVIRGLLCHKHDKPIQELMNFEVNHGQLISY</sequence>
<keyword evidence="4" id="KW-0324">Glycolysis</keyword>
<keyword evidence="7" id="KW-1185">Reference proteome</keyword>
<gene>
    <name evidence="6" type="ORF">GCM10022277_13500</name>
</gene>